<evidence type="ECO:0000313" key="7">
    <source>
        <dbReference type="Proteomes" id="UP000279259"/>
    </source>
</evidence>
<dbReference type="PANTHER" id="PTHR43618">
    <property type="entry name" value="7-ALPHA-HYDROXYSTEROID DEHYDROGENASE"/>
    <property type="match status" value="1"/>
</dbReference>
<dbReference type="PANTHER" id="PTHR43618:SF4">
    <property type="entry name" value="SHORT CHAIN DEHYDROGENASE_REDUCTASE FAMILY (AFU_ORTHOLOGUE AFUA_7G04540)"/>
    <property type="match status" value="1"/>
</dbReference>
<name>A0A427YES7_9TREE</name>
<evidence type="ECO:0000313" key="6">
    <source>
        <dbReference type="EMBL" id="RSH89679.1"/>
    </source>
</evidence>
<evidence type="ECO:0000256" key="4">
    <source>
        <dbReference type="RuleBase" id="RU000363"/>
    </source>
</evidence>
<comment type="caution">
    <text evidence="6">The sequence shown here is derived from an EMBL/GenBank/DDBJ whole genome shotgun (WGS) entry which is preliminary data.</text>
</comment>
<evidence type="ECO:0000256" key="2">
    <source>
        <dbReference type="ARBA" id="ARBA00022857"/>
    </source>
</evidence>
<organism evidence="6 7">
    <name type="scientific">Saitozyma podzolica</name>
    <dbReference type="NCBI Taxonomy" id="1890683"/>
    <lineage>
        <taxon>Eukaryota</taxon>
        <taxon>Fungi</taxon>
        <taxon>Dikarya</taxon>
        <taxon>Basidiomycota</taxon>
        <taxon>Agaricomycotina</taxon>
        <taxon>Tremellomycetes</taxon>
        <taxon>Tremellales</taxon>
        <taxon>Trimorphomycetaceae</taxon>
        <taxon>Saitozyma</taxon>
    </lineage>
</organism>
<dbReference type="InterPro" id="IPR057326">
    <property type="entry name" value="KR_dom"/>
</dbReference>
<accession>A0A427YES7</accession>
<dbReference type="InterPro" id="IPR002347">
    <property type="entry name" value="SDR_fam"/>
</dbReference>
<sequence>MSSVNQFYAGPLFSCSGWVAVVTGGGTGIGLMAAQALAANGAKVYITGRRQAVLEAAIKTHGTPEALGEHGGQIVPLVMDVTDKESIQKAVKVVEGQDGFLSVLINNAGMEGGRPTHGPDAGMEAYGKALFAEDPQKDWLTPYMCMTVGPYLCSAAFVHLLAAAGTKGPVKRPGNIINISSLSGLTKWSQNGQFAYNCAKAAVIQLSKLMATDLCAEEIGIRVNNLAPGYFSTELTTGTASTNGKSSWPIDEFKAEMKRVHSNADRPGTDTEMGSGILLLATNDYVNGHTLLIDGGLLLRHP</sequence>
<dbReference type="SUPFAM" id="SSF51735">
    <property type="entry name" value="NAD(P)-binding Rossmann-fold domains"/>
    <property type="match status" value="1"/>
</dbReference>
<dbReference type="InterPro" id="IPR020904">
    <property type="entry name" value="Sc_DH/Rdtase_CS"/>
</dbReference>
<dbReference type="InterPro" id="IPR052178">
    <property type="entry name" value="Sec_Metab_Biosynth_SDR"/>
</dbReference>
<gene>
    <name evidence="6" type="ORF">EHS25_002230</name>
</gene>
<evidence type="ECO:0000259" key="5">
    <source>
        <dbReference type="SMART" id="SM00822"/>
    </source>
</evidence>
<dbReference type="PRINTS" id="PR00080">
    <property type="entry name" value="SDRFAMILY"/>
</dbReference>
<dbReference type="OrthoDB" id="3819888at2759"/>
<dbReference type="GO" id="GO:0016491">
    <property type="term" value="F:oxidoreductase activity"/>
    <property type="evidence" value="ECO:0007669"/>
    <property type="project" value="UniProtKB-KW"/>
</dbReference>
<reference evidence="6 7" key="1">
    <citation type="submission" date="2018-11" db="EMBL/GenBank/DDBJ databases">
        <title>Genome sequence of Saitozyma podzolica DSM 27192.</title>
        <authorList>
            <person name="Aliyu H."/>
            <person name="Gorte O."/>
            <person name="Ochsenreither K."/>
        </authorList>
    </citation>
    <scope>NUCLEOTIDE SEQUENCE [LARGE SCALE GENOMIC DNA]</scope>
    <source>
        <strain evidence="6 7">DSM 27192</strain>
    </source>
</reference>
<proteinExistence type="inferred from homology"/>
<keyword evidence="2" id="KW-0521">NADP</keyword>
<dbReference type="PRINTS" id="PR00081">
    <property type="entry name" value="GDHRDH"/>
</dbReference>
<keyword evidence="3" id="KW-0560">Oxidoreductase</keyword>
<dbReference type="SMART" id="SM00822">
    <property type="entry name" value="PKS_KR"/>
    <property type="match status" value="1"/>
</dbReference>
<dbReference type="EMBL" id="RSCD01000013">
    <property type="protein sequence ID" value="RSH89679.1"/>
    <property type="molecule type" value="Genomic_DNA"/>
</dbReference>
<dbReference type="InterPro" id="IPR036291">
    <property type="entry name" value="NAD(P)-bd_dom_sf"/>
</dbReference>
<dbReference type="Gene3D" id="3.40.50.720">
    <property type="entry name" value="NAD(P)-binding Rossmann-like Domain"/>
    <property type="match status" value="1"/>
</dbReference>
<dbReference type="STRING" id="1890683.A0A427YES7"/>
<dbReference type="PROSITE" id="PS00061">
    <property type="entry name" value="ADH_SHORT"/>
    <property type="match status" value="1"/>
</dbReference>
<keyword evidence="7" id="KW-1185">Reference proteome</keyword>
<dbReference type="Pfam" id="PF00106">
    <property type="entry name" value="adh_short"/>
    <property type="match status" value="1"/>
</dbReference>
<protein>
    <recommendedName>
        <fullName evidence="5">Ketoreductase domain-containing protein</fullName>
    </recommendedName>
</protein>
<dbReference type="CDD" id="cd05233">
    <property type="entry name" value="SDR_c"/>
    <property type="match status" value="1"/>
</dbReference>
<dbReference type="AlphaFoldDB" id="A0A427YES7"/>
<evidence type="ECO:0000256" key="1">
    <source>
        <dbReference type="ARBA" id="ARBA00006484"/>
    </source>
</evidence>
<dbReference type="Proteomes" id="UP000279259">
    <property type="component" value="Unassembled WGS sequence"/>
</dbReference>
<comment type="similarity">
    <text evidence="1 4">Belongs to the short-chain dehydrogenases/reductases (SDR) family.</text>
</comment>
<feature type="domain" description="Ketoreductase" evidence="5">
    <location>
        <begin position="18"/>
        <end position="229"/>
    </location>
</feature>
<evidence type="ECO:0000256" key="3">
    <source>
        <dbReference type="ARBA" id="ARBA00023002"/>
    </source>
</evidence>